<reference evidence="2 3" key="1">
    <citation type="submission" date="2015-01" db="EMBL/GenBank/DDBJ databases">
        <title>The Genome Sequence of Fonsecaea multimorphosa CBS 102226.</title>
        <authorList>
            <consortium name="The Broad Institute Genomics Platform"/>
            <person name="Cuomo C."/>
            <person name="de Hoog S."/>
            <person name="Gorbushina A."/>
            <person name="Stielow B."/>
            <person name="Teixiera M."/>
            <person name="Abouelleil A."/>
            <person name="Chapman S.B."/>
            <person name="Priest M."/>
            <person name="Young S.K."/>
            <person name="Wortman J."/>
            <person name="Nusbaum C."/>
            <person name="Birren B."/>
        </authorList>
    </citation>
    <scope>NUCLEOTIDE SEQUENCE [LARGE SCALE GENOMIC DNA]</scope>
    <source>
        <strain evidence="2 3">CBS 102226</strain>
    </source>
</reference>
<dbReference type="PANTHER" id="PTHR24148">
    <property type="entry name" value="ANKYRIN REPEAT DOMAIN-CONTAINING PROTEIN 39 HOMOLOG-RELATED"/>
    <property type="match status" value="1"/>
</dbReference>
<dbReference type="Proteomes" id="UP000053411">
    <property type="component" value="Unassembled WGS sequence"/>
</dbReference>
<dbReference type="InterPro" id="IPR052895">
    <property type="entry name" value="HetReg/Transcr_Mod"/>
</dbReference>
<dbReference type="EMBL" id="KN848066">
    <property type="protein sequence ID" value="KIY01021.1"/>
    <property type="molecule type" value="Genomic_DNA"/>
</dbReference>
<dbReference type="Pfam" id="PF06985">
    <property type="entry name" value="HET"/>
    <property type="match status" value="1"/>
</dbReference>
<name>A0A0D2HGJ9_9EURO</name>
<protein>
    <recommendedName>
        <fullName evidence="1">Heterokaryon incompatibility domain-containing protein</fullName>
    </recommendedName>
</protein>
<gene>
    <name evidence="2" type="ORF">Z520_03687</name>
</gene>
<proteinExistence type="predicted"/>
<feature type="domain" description="Heterokaryon incompatibility" evidence="1">
    <location>
        <begin position="341"/>
        <end position="473"/>
    </location>
</feature>
<evidence type="ECO:0000259" key="1">
    <source>
        <dbReference type="Pfam" id="PF06985"/>
    </source>
</evidence>
<sequence length="965" mass="109478">MCQACYKEADRHGHEHVRRVYRLVATSPFADKHAHLTCEQCPELRNTRWDPAALWMHRKHANFSVLIVKETADLTRMIRSRTCLRIVNPPLRLSALGPVCSSCNQFLQFSSEAAVCLQPACRTAFCSACVENGIGRAHGGEHPGAVMRLKLYQVAAVAALGSEQDYAVMVAKATARYVVNCLSCRKGDSLLFFEGLFCTGCKSEGLCISCLAIAHTPLQRHPFYGCPKPKAGFNFGLHSSQTFPTRVPTGAEKPPGFMLKSTLRPCHVAYEKLPDTRDPPIRLVRLHPGEERDSIRFSIEMYSLSQCPRYEALSYTWGEVETPRILRTDKGELFLATENLDAICLNQEDEEEKSQQVKVMSKIYSQAAQVLVWLGPAADKSDIAFKWIKNYPRRKELIDSGAQDEDDVPWLLEALQMTGEVKLPQVKDRARIHPDLEGKLKTMREQGISWDLVFPMTQLRDRPYFSRVWTVQEVFYAKDILVLCGAQSVGWGTFISAYFAFWGTREMRSQHPFRSHGPHALEMLRRSLLPRSQALSQMVPEGSSLDETMAEAATWVSEMITVLNPRRERYLDLVTVLLWFRTHDATDPRDKVYALLSLAKPTTWITENYTKSVSETFKDVAFGLIADSGKLHVLTISICARRTDLSLPSWAPDWRATVERETEAPVVELYQQFQFNPLMMTHMRKYAASGRSRMKRRTNTTTMTTTVSEAVPERKGNILTLWGFVVDGLSEVAPKMPYIHHTKNRTKAQEEVILACLLAWDKLAMDLQFLHLSSDLYRHRQLPQSTAPEFASTSAFEIEAEAEAEAEDIYCLTLSRGTYWVGHGDRERTLREFRQWRACLLALQPQQPPSSRQHEDPHNRFFRSTTLAFYVHALRSWSNYTLAKTDAGLLVLGLGEMRRGDRVVLLKGCDLPLIVRAVDTTPAAASGVGTTGREEHWQLVGAAYVHGMMDGEMWDERQCQKMHFV</sequence>
<dbReference type="RefSeq" id="XP_016635143.1">
    <property type="nucleotide sequence ID" value="XM_016774197.1"/>
</dbReference>
<organism evidence="2 3">
    <name type="scientific">Fonsecaea multimorphosa CBS 102226</name>
    <dbReference type="NCBI Taxonomy" id="1442371"/>
    <lineage>
        <taxon>Eukaryota</taxon>
        <taxon>Fungi</taxon>
        <taxon>Dikarya</taxon>
        <taxon>Ascomycota</taxon>
        <taxon>Pezizomycotina</taxon>
        <taxon>Eurotiomycetes</taxon>
        <taxon>Chaetothyriomycetidae</taxon>
        <taxon>Chaetothyriales</taxon>
        <taxon>Herpotrichiellaceae</taxon>
        <taxon>Fonsecaea</taxon>
    </lineage>
</organism>
<dbReference type="AlphaFoldDB" id="A0A0D2HGJ9"/>
<accession>A0A0D2HGJ9</accession>
<dbReference type="OrthoDB" id="2157530at2759"/>
<dbReference type="Pfam" id="PF26639">
    <property type="entry name" value="Het-6_barrel"/>
    <property type="match status" value="1"/>
</dbReference>
<keyword evidence="3" id="KW-1185">Reference proteome</keyword>
<dbReference type="GeneID" id="27709433"/>
<dbReference type="VEuPathDB" id="FungiDB:Z520_03687"/>
<dbReference type="STRING" id="1442371.A0A0D2HGJ9"/>
<dbReference type="PANTHER" id="PTHR24148:SF64">
    <property type="entry name" value="HETEROKARYON INCOMPATIBILITY DOMAIN-CONTAINING PROTEIN"/>
    <property type="match status" value="1"/>
</dbReference>
<dbReference type="InterPro" id="IPR010730">
    <property type="entry name" value="HET"/>
</dbReference>
<evidence type="ECO:0000313" key="3">
    <source>
        <dbReference type="Proteomes" id="UP000053411"/>
    </source>
</evidence>
<evidence type="ECO:0000313" key="2">
    <source>
        <dbReference type="EMBL" id="KIY01021.1"/>
    </source>
</evidence>